<protein>
    <submittedName>
        <fullName evidence="1">Uncharacterized protein</fullName>
    </submittedName>
</protein>
<dbReference type="AlphaFoldDB" id="A0A9D4IP45"/>
<comment type="caution">
    <text evidence="1">The sequence shown here is derived from an EMBL/GenBank/DDBJ whole genome shotgun (WGS) entry which is preliminary data.</text>
</comment>
<dbReference type="Proteomes" id="UP000828390">
    <property type="component" value="Unassembled WGS sequence"/>
</dbReference>
<proteinExistence type="predicted"/>
<reference evidence="1" key="2">
    <citation type="submission" date="2020-11" db="EMBL/GenBank/DDBJ databases">
        <authorList>
            <person name="McCartney M.A."/>
            <person name="Auch B."/>
            <person name="Kono T."/>
            <person name="Mallez S."/>
            <person name="Becker A."/>
            <person name="Gohl D.M."/>
            <person name="Silverstein K.A.T."/>
            <person name="Koren S."/>
            <person name="Bechman K.B."/>
            <person name="Herman A."/>
            <person name="Abrahante J.E."/>
            <person name="Garbe J."/>
        </authorList>
    </citation>
    <scope>NUCLEOTIDE SEQUENCE</scope>
    <source>
        <strain evidence="1">Duluth1</strain>
        <tissue evidence="1">Whole animal</tissue>
    </source>
</reference>
<sequence length="112" mass="12475">MLGSLRYESVPSFIALGHKRCLRHPVYGSYYKVTGLWHNYGVNTQALQPAPLTNALTFWRQIWHACRADRNPSNGVSPVVKGRQIIKPLTSSPKIHGAIYTGNVVTGSDRKT</sequence>
<name>A0A9D4IP45_DREPO</name>
<dbReference type="EMBL" id="JAIWYP010000008">
    <property type="protein sequence ID" value="KAH3779929.1"/>
    <property type="molecule type" value="Genomic_DNA"/>
</dbReference>
<evidence type="ECO:0000313" key="1">
    <source>
        <dbReference type="EMBL" id="KAH3779929.1"/>
    </source>
</evidence>
<reference evidence="1" key="1">
    <citation type="journal article" date="2019" name="bioRxiv">
        <title>The Genome of the Zebra Mussel, Dreissena polymorpha: A Resource for Invasive Species Research.</title>
        <authorList>
            <person name="McCartney M.A."/>
            <person name="Auch B."/>
            <person name="Kono T."/>
            <person name="Mallez S."/>
            <person name="Zhang Y."/>
            <person name="Obille A."/>
            <person name="Becker A."/>
            <person name="Abrahante J.E."/>
            <person name="Garbe J."/>
            <person name="Badalamenti J.P."/>
            <person name="Herman A."/>
            <person name="Mangelson H."/>
            <person name="Liachko I."/>
            <person name="Sullivan S."/>
            <person name="Sone E.D."/>
            <person name="Koren S."/>
            <person name="Silverstein K.A.T."/>
            <person name="Beckman K.B."/>
            <person name="Gohl D.M."/>
        </authorList>
    </citation>
    <scope>NUCLEOTIDE SEQUENCE</scope>
    <source>
        <strain evidence="1">Duluth1</strain>
        <tissue evidence="1">Whole animal</tissue>
    </source>
</reference>
<organism evidence="1 2">
    <name type="scientific">Dreissena polymorpha</name>
    <name type="common">Zebra mussel</name>
    <name type="synonym">Mytilus polymorpha</name>
    <dbReference type="NCBI Taxonomy" id="45954"/>
    <lineage>
        <taxon>Eukaryota</taxon>
        <taxon>Metazoa</taxon>
        <taxon>Spiralia</taxon>
        <taxon>Lophotrochozoa</taxon>
        <taxon>Mollusca</taxon>
        <taxon>Bivalvia</taxon>
        <taxon>Autobranchia</taxon>
        <taxon>Heteroconchia</taxon>
        <taxon>Euheterodonta</taxon>
        <taxon>Imparidentia</taxon>
        <taxon>Neoheterodontei</taxon>
        <taxon>Myida</taxon>
        <taxon>Dreissenoidea</taxon>
        <taxon>Dreissenidae</taxon>
        <taxon>Dreissena</taxon>
    </lineage>
</organism>
<keyword evidence="2" id="KW-1185">Reference proteome</keyword>
<gene>
    <name evidence="1" type="ORF">DPMN_157738</name>
</gene>
<evidence type="ECO:0000313" key="2">
    <source>
        <dbReference type="Proteomes" id="UP000828390"/>
    </source>
</evidence>
<accession>A0A9D4IP45</accession>